<organism evidence="1">
    <name type="scientific">Polaromonas hydrogenivorans</name>
    <dbReference type="NCBI Taxonomy" id="335476"/>
    <lineage>
        <taxon>Bacteria</taxon>
        <taxon>Pseudomonadati</taxon>
        <taxon>Pseudomonadota</taxon>
        <taxon>Betaproteobacteria</taxon>
        <taxon>Burkholderiales</taxon>
        <taxon>Comamonadaceae</taxon>
        <taxon>Polaromonas</taxon>
    </lineage>
</organism>
<reference evidence="1" key="1">
    <citation type="submission" date="2024-05" db="EMBL/GenBank/DDBJ databases">
        <authorList>
            <person name="Bunk B."/>
            <person name="Swiderski J."/>
            <person name="Sproer C."/>
            <person name="Thiel V."/>
        </authorList>
    </citation>
    <scope>NUCLEOTIDE SEQUENCE</scope>
    <source>
        <strain evidence="1">DSM 17735</strain>
    </source>
</reference>
<dbReference type="EMBL" id="CP157675">
    <property type="protein sequence ID" value="XBP68479.1"/>
    <property type="molecule type" value="Genomic_DNA"/>
</dbReference>
<proteinExistence type="predicted"/>
<protein>
    <recommendedName>
        <fullName evidence="2">Nudix hydrolase domain-containing protein</fullName>
    </recommendedName>
</protein>
<dbReference type="RefSeq" id="WP_349276474.1">
    <property type="nucleotide sequence ID" value="NZ_CBCSCU010000020.1"/>
</dbReference>
<gene>
    <name evidence="1" type="ORF">ABLV49_11110</name>
</gene>
<evidence type="ECO:0008006" key="2">
    <source>
        <dbReference type="Google" id="ProtNLM"/>
    </source>
</evidence>
<sequence>MTTHDILAHNRVILTHFDSYSTALVFPRWGKTLLWPEALPTSASPMPAPVDISPEYAGDAVKQAVVKRCGLNPDELVHVNEFNHWAQTETGPVRIHLLRFTTLDAPKAAIEAFGGVFKPISELRGSAMSELVLLREVFNLIIGAGGGRA</sequence>
<evidence type="ECO:0000313" key="1">
    <source>
        <dbReference type="EMBL" id="XBP68479.1"/>
    </source>
</evidence>
<accession>A0AAU7LLJ8</accession>
<dbReference type="AlphaFoldDB" id="A0AAU7LLJ8"/>
<name>A0AAU7LLJ8_9BURK</name>